<dbReference type="Proteomes" id="UP000367825">
    <property type="component" value="Unassembled WGS sequence"/>
</dbReference>
<keyword evidence="4" id="KW-1185">Reference proteome</keyword>
<evidence type="ECO:0000313" key="4">
    <source>
        <dbReference type="Proteomes" id="UP000367825"/>
    </source>
</evidence>
<dbReference type="InterPro" id="IPR009061">
    <property type="entry name" value="DNA-bd_dom_put_sf"/>
</dbReference>
<feature type="region of interest" description="Disordered" evidence="1">
    <location>
        <begin position="1"/>
        <end position="22"/>
    </location>
</feature>
<evidence type="ECO:0000313" key="3">
    <source>
        <dbReference type="EMBL" id="VVE02878.1"/>
    </source>
</evidence>
<dbReference type="AlphaFoldDB" id="A0A5E4USA8"/>
<dbReference type="SUPFAM" id="SSF46955">
    <property type="entry name" value="Putative DNA-binding domain"/>
    <property type="match status" value="2"/>
</dbReference>
<sequence length="187" mass="21441">MKPKADSTTRRADTGPDEPPIKYPVLNETQLCSRWNLSPKTLQRWRSEGIGPPAWHIGRSVRYLLMEVEAFERKAQVTWRSSAGRALSESSPTAREDAIEQMMQQRPGRRDQIFYSAKEVADITGLPAHWLHQNQERQRLGIPFYRMANGDVIRFSIEEVFRWEVHHLRPCRSGAGMPVDALQSASS</sequence>
<name>A0A5E4USA8_9BURK</name>
<evidence type="ECO:0000256" key="1">
    <source>
        <dbReference type="SAM" id="MobiDB-lite"/>
    </source>
</evidence>
<gene>
    <name evidence="3" type="ORF">PNO31109_02211</name>
</gene>
<dbReference type="EMBL" id="CABPSC010000007">
    <property type="protein sequence ID" value="VVE02878.1"/>
    <property type="molecule type" value="Genomic_DNA"/>
</dbReference>
<reference evidence="3 4" key="1">
    <citation type="submission" date="2019-08" db="EMBL/GenBank/DDBJ databases">
        <authorList>
            <person name="Peeters C."/>
        </authorList>
    </citation>
    <scope>NUCLEOTIDE SEQUENCE [LARGE SCALE GENOMIC DNA]</scope>
    <source>
        <strain evidence="3 4">LMG 31109</strain>
    </source>
</reference>
<evidence type="ECO:0000259" key="2">
    <source>
        <dbReference type="Pfam" id="PF12728"/>
    </source>
</evidence>
<organism evidence="3 4">
    <name type="scientific">Pandoraea nosoerga</name>
    <dbReference type="NCBI Taxonomy" id="2508296"/>
    <lineage>
        <taxon>Bacteria</taxon>
        <taxon>Pseudomonadati</taxon>
        <taxon>Pseudomonadota</taxon>
        <taxon>Betaproteobacteria</taxon>
        <taxon>Burkholderiales</taxon>
        <taxon>Burkholderiaceae</taxon>
        <taxon>Pandoraea</taxon>
    </lineage>
</organism>
<proteinExistence type="predicted"/>
<feature type="domain" description="Helix-turn-helix" evidence="2">
    <location>
        <begin position="30"/>
        <end position="73"/>
    </location>
</feature>
<dbReference type="Pfam" id="PF12728">
    <property type="entry name" value="HTH_17"/>
    <property type="match status" value="1"/>
</dbReference>
<protein>
    <submittedName>
        <fullName evidence="3">Terminase</fullName>
    </submittedName>
</protein>
<feature type="compositionally biased region" description="Basic and acidic residues" evidence="1">
    <location>
        <begin position="1"/>
        <end position="14"/>
    </location>
</feature>
<accession>A0A5E4USA8</accession>
<dbReference type="InterPro" id="IPR041657">
    <property type="entry name" value="HTH_17"/>
</dbReference>